<accession>A0A6I2U5J2</accession>
<evidence type="ECO:0008006" key="4">
    <source>
        <dbReference type="Google" id="ProtNLM"/>
    </source>
</evidence>
<protein>
    <recommendedName>
        <fullName evidence="4">Molecular chaperone</fullName>
    </recommendedName>
</protein>
<evidence type="ECO:0000256" key="1">
    <source>
        <dbReference type="SAM" id="MobiDB-lite"/>
    </source>
</evidence>
<proteinExistence type="predicted"/>
<name>A0A6I2U5J2_9FIRM</name>
<dbReference type="RefSeq" id="WP_118601851.1">
    <property type="nucleotide sequence ID" value="NZ_JBKWPM010000033.1"/>
</dbReference>
<gene>
    <name evidence="2" type="ORF">FYJ76_04650</name>
</gene>
<dbReference type="EMBL" id="VUNJ01000004">
    <property type="protein sequence ID" value="MST91229.1"/>
    <property type="molecule type" value="Genomic_DNA"/>
</dbReference>
<feature type="region of interest" description="Disordered" evidence="1">
    <location>
        <begin position="80"/>
        <end position="99"/>
    </location>
</feature>
<evidence type="ECO:0000313" key="2">
    <source>
        <dbReference type="EMBL" id="MST91229.1"/>
    </source>
</evidence>
<reference evidence="2 3" key="1">
    <citation type="submission" date="2019-08" db="EMBL/GenBank/DDBJ databases">
        <title>In-depth cultivation of the pig gut microbiome towards novel bacterial diversity and tailored functional studies.</title>
        <authorList>
            <person name="Wylensek D."/>
            <person name="Hitch T.C.A."/>
            <person name="Clavel T."/>
        </authorList>
    </citation>
    <scope>NUCLEOTIDE SEQUENCE [LARGE SCALE GENOMIC DNA]</scope>
    <source>
        <strain evidence="2 3">WCA3-601-WT-6J</strain>
    </source>
</reference>
<dbReference type="Proteomes" id="UP000431913">
    <property type="component" value="Unassembled WGS sequence"/>
</dbReference>
<sequence length="99" mass="11369">MKTGLSKKQKATNIYFTEADTMIEVCTYNTSLKNRLTDYAGNYPSECRLIDNDGNGCLTFEVNKGRFGFKLTAPYSEERRKAASELAKKNTERLRRQEQ</sequence>
<dbReference type="AlphaFoldDB" id="A0A6I2U5J2"/>
<evidence type="ECO:0000313" key="3">
    <source>
        <dbReference type="Proteomes" id="UP000431913"/>
    </source>
</evidence>
<comment type="caution">
    <text evidence="2">The sequence shown here is derived from an EMBL/GenBank/DDBJ whole genome shotgun (WGS) entry which is preliminary data.</text>
</comment>
<organism evidence="2 3">
    <name type="scientific">Ruthenibacterium lactatiformans</name>
    <dbReference type="NCBI Taxonomy" id="1550024"/>
    <lineage>
        <taxon>Bacteria</taxon>
        <taxon>Bacillati</taxon>
        <taxon>Bacillota</taxon>
        <taxon>Clostridia</taxon>
        <taxon>Eubacteriales</taxon>
        <taxon>Oscillospiraceae</taxon>
        <taxon>Ruthenibacterium</taxon>
    </lineage>
</organism>